<dbReference type="CDD" id="cd18542">
    <property type="entry name" value="ABC_6TM_YknU_like"/>
    <property type="match status" value="1"/>
</dbReference>
<dbReference type="InterPro" id="IPR027417">
    <property type="entry name" value="P-loop_NTPase"/>
</dbReference>
<evidence type="ECO:0000259" key="9">
    <source>
        <dbReference type="PROSITE" id="PS50893"/>
    </source>
</evidence>
<dbReference type="GO" id="GO:0005886">
    <property type="term" value="C:plasma membrane"/>
    <property type="evidence" value="ECO:0007669"/>
    <property type="project" value="UniProtKB-SubCell"/>
</dbReference>
<name>A0AAT9LDE5_9FIRM</name>
<dbReference type="InterPro" id="IPR003593">
    <property type="entry name" value="AAA+_ATPase"/>
</dbReference>
<dbReference type="PROSITE" id="PS50893">
    <property type="entry name" value="ABC_TRANSPORTER_2"/>
    <property type="match status" value="1"/>
</dbReference>
<feature type="transmembrane region" description="Helical" evidence="8">
    <location>
        <begin position="54"/>
        <end position="75"/>
    </location>
</feature>
<evidence type="ECO:0000313" key="11">
    <source>
        <dbReference type="EMBL" id="QUL98698.1"/>
    </source>
</evidence>
<reference evidence="11" key="1">
    <citation type="submission" date="2020-10" db="EMBL/GenBank/DDBJ databases">
        <authorList>
            <person name="Kadnikov V."/>
            <person name="Beletsky A.V."/>
            <person name="Mardanov A.V."/>
            <person name="Karnachuk O.V."/>
            <person name="Ravin N.V."/>
        </authorList>
    </citation>
    <scope>NUCLEOTIDE SEQUENCE</scope>
    <source>
        <strain evidence="11">Bu02</strain>
    </source>
</reference>
<comment type="subcellular location">
    <subcellularLocation>
        <location evidence="1">Cell membrane</location>
        <topology evidence="1">Multi-pass membrane protein</topology>
    </subcellularLocation>
</comment>
<proteinExistence type="predicted"/>
<evidence type="ECO:0000259" key="10">
    <source>
        <dbReference type="PROSITE" id="PS50929"/>
    </source>
</evidence>
<dbReference type="AlphaFoldDB" id="A0AAT9LDE5"/>
<evidence type="ECO:0000256" key="8">
    <source>
        <dbReference type="SAM" id="Phobius"/>
    </source>
</evidence>
<dbReference type="GO" id="GO:0015421">
    <property type="term" value="F:ABC-type oligopeptide transporter activity"/>
    <property type="evidence" value="ECO:0007669"/>
    <property type="project" value="TreeGrafter"/>
</dbReference>
<dbReference type="Gene3D" id="3.40.50.300">
    <property type="entry name" value="P-loop containing nucleotide triphosphate hydrolases"/>
    <property type="match status" value="1"/>
</dbReference>
<dbReference type="SUPFAM" id="SSF90123">
    <property type="entry name" value="ABC transporter transmembrane region"/>
    <property type="match status" value="1"/>
</dbReference>
<dbReference type="GO" id="GO:0016887">
    <property type="term" value="F:ATP hydrolysis activity"/>
    <property type="evidence" value="ECO:0007669"/>
    <property type="project" value="InterPro"/>
</dbReference>
<evidence type="ECO:0000256" key="1">
    <source>
        <dbReference type="ARBA" id="ARBA00004651"/>
    </source>
</evidence>
<evidence type="ECO:0000256" key="7">
    <source>
        <dbReference type="ARBA" id="ARBA00023136"/>
    </source>
</evidence>
<dbReference type="EMBL" id="CP062796">
    <property type="protein sequence ID" value="QUL98698.1"/>
    <property type="molecule type" value="Genomic_DNA"/>
</dbReference>
<accession>A0AAT9LDE5</accession>
<dbReference type="Pfam" id="PF00005">
    <property type="entry name" value="ABC_tran"/>
    <property type="match status" value="1"/>
</dbReference>
<keyword evidence="3 8" id="KW-0812">Transmembrane</keyword>
<evidence type="ECO:0000256" key="2">
    <source>
        <dbReference type="ARBA" id="ARBA00022448"/>
    </source>
</evidence>
<dbReference type="PANTHER" id="PTHR43394:SF1">
    <property type="entry name" value="ATP-BINDING CASSETTE SUB-FAMILY B MEMBER 10, MITOCHONDRIAL"/>
    <property type="match status" value="1"/>
</dbReference>
<gene>
    <name evidence="11" type="ORF">IMF26_00980</name>
</gene>
<feature type="domain" description="ABC transmembrane type-1" evidence="10">
    <location>
        <begin position="19"/>
        <end position="301"/>
    </location>
</feature>
<dbReference type="SUPFAM" id="SSF52540">
    <property type="entry name" value="P-loop containing nucleoside triphosphate hydrolases"/>
    <property type="match status" value="1"/>
</dbReference>
<keyword evidence="5 11" id="KW-0067">ATP-binding</keyword>
<dbReference type="GO" id="GO:0005524">
    <property type="term" value="F:ATP binding"/>
    <property type="evidence" value="ECO:0007669"/>
    <property type="project" value="UniProtKB-KW"/>
</dbReference>
<dbReference type="PROSITE" id="PS00211">
    <property type="entry name" value="ABC_TRANSPORTER_1"/>
    <property type="match status" value="1"/>
</dbReference>
<dbReference type="FunFam" id="3.40.50.300:FF:000287">
    <property type="entry name" value="Multidrug ABC transporter ATP-binding protein"/>
    <property type="match status" value="1"/>
</dbReference>
<dbReference type="Gene3D" id="1.20.1560.10">
    <property type="entry name" value="ABC transporter type 1, transmembrane domain"/>
    <property type="match status" value="1"/>
</dbReference>
<keyword evidence="6 8" id="KW-1133">Transmembrane helix</keyword>
<feature type="transmembrane region" description="Helical" evidence="8">
    <location>
        <begin position="12"/>
        <end position="34"/>
    </location>
</feature>
<dbReference type="InterPro" id="IPR017871">
    <property type="entry name" value="ABC_transporter-like_CS"/>
</dbReference>
<evidence type="ECO:0000256" key="6">
    <source>
        <dbReference type="ARBA" id="ARBA00022989"/>
    </source>
</evidence>
<sequence>MKTLKRLLAFALPYWKAYAGALIMVLGVTGLQLMQPMLARWIVDGIYANHQWSLLLWGSLAMTGTAAASAVFGYLQRYWMSWAGQKVIYDIRNRLYQHLQQLSFSFYDKAQTGQLMSRVTADVEQTRMFLSNQMIQIVAAGVRFLATFCLMLSLDWRLTLVAMIPVPVLVWRAEIYAMVIRPMFWSIQQQLAVLTATLQENVTGQRVVKAFARKDFEIKKFERDNLDLMEKNVNTLRASAFNDSLMTLLTESSLAIILLWGGREVMRGALTVGTLVAFNTLIVQMLQQVRMLGMWISGATRTIAAGDRIFEILDTKAEVSDKPGAKPIPKIQGRVTFENVSFAYDGEHMVLEDINLDVKPGETIAILGGTGSGKSTLINLIPRFYDVTKGRILIDGHDIRDVTLDSLRRQIGVVTQETFLFSASLRDNIAYGKPEASDAEIRRAAEAAHIDEFIDSLPDGYNTIIGERGVGLSGGQKQRVAIARALLMDARILILDESTSSVDVETEMKIQEAFNKLLADRTAFIIAQRLSTVRNADRIIVLDKGRIVEEGTHEELLARGGIYTAIYNLQFKGQEENELRNESATAEGGEK</sequence>
<dbReference type="KEGG" id="fcz:IMF26_00980"/>
<dbReference type="Pfam" id="PF00664">
    <property type="entry name" value="ABC_membrane"/>
    <property type="match status" value="1"/>
</dbReference>
<evidence type="ECO:0000256" key="4">
    <source>
        <dbReference type="ARBA" id="ARBA00022741"/>
    </source>
</evidence>
<dbReference type="InterPro" id="IPR036640">
    <property type="entry name" value="ABC1_TM_sf"/>
</dbReference>
<protein>
    <submittedName>
        <fullName evidence="11">ABC transporter ATP-binding protein</fullName>
    </submittedName>
</protein>
<keyword evidence="2" id="KW-0813">Transport</keyword>
<dbReference type="InterPro" id="IPR039421">
    <property type="entry name" value="Type_1_exporter"/>
</dbReference>
<feature type="transmembrane region" description="Helical" evidence="8">
    <location>
        <begin position="134"/>
        <end position="154"/>
    </location>
</feature>
<dbReference type="InterPro" id="IPR011527">
    <property type="entry name" value="ABC1_TM_dom"/>
</dbReference>
<evidence type="ECO:0000256" key="3">
    <source>
        <dbReference type="ARBA" id="ARBA00022692"/>
    </source>
</evidence>
<organism evidence="11">
    <name type="scientific">Candidatus Fermentithermobacillus carboniphilus</name>
    <dbReference type="NCBI Taxonomy" id="3085328"/>
    <lineage>
        <taxon>Bacteria</taxon>
        <taxon>Bacillati</taxon>
        <taxon>Bacillota</taxon>
        <taxon>Candidatus Fermentithermobacillia</taxon>
        <taxon>Candidatus Fermentithermobacillales</taxon>
        <taxon>Candidatus Fermentithermobacillaceae</taxon>
        <taxon>Candidatus Fermentithermobacillus</taxon>
    </lineage>
</organism>
<evidence type="ECO:0000256" key="5">
    <source>
        <dbReference type="ARBA" id="ARBA00022840"/>
    </source>
</evidence>
<reference evidence="11" key="2">
    <citation type="journal article" date="2023" name="Biology">
        <title>Prokaryotic Life Associated with Coal-Fire Gas Vents Revealed by Metagenomics.</title>
        <authorList>
            <person name="Kadnikov V.V."/>
            <person name="Mardanov A.V."/>
            <person name="Beletsky A.V."/>
            <person name="Karnachuk O.V."/>
            <person name="Ravin N.V."/>
        </authorList>
    </citation>
    <scope>NUCLEOTIDE SEQUENCE</scope>
    <source>
        <strain evidence="11">Bu02</strain>
    </source>
</reference>
<dbReference type="PANTHER" id="PTHR43394">
    <property type="entry name" value="ATP-DEPENDENT PERMEASE MDL1, MITOCHONDRIAL"/>
    <property type="match status" value="1"/>
</dbReference>
<dbReference type="InterPro" id="IPR003439">
    <property type="entry name" value="ABC_transporter-like_ATP-bd"/>
</dbReference>
<feature type="domain" description="ABC transporter" evidence="9">
    <location>
        <begin position="335"/>
        <end position="569"/>
    </location>
</feature>
<keyword evidence="4" id="KW-0547">Nucleotide-binding</keyword>
<keyword evidence="7 8" id="KW-0472">Membrane</keyword>
<dbReference type="SMART" id="SM00382">
    <property type="entry name" value="AAA"/>
    <property type="match status" value="1"/>
</dbReference>
<dbReference type="PROSITE" id="PS50929">
    <property type="entry name" value="ABC_TM1F"/>
    <property type="match status" value="1"/>
</dbReference>